<organism evidence="9 10">
    <name type="scientific">Patella caerulea</name>
    <name type="common">Rayed Mediterranean limpet</name>
    <dbReference type="NCBI Taxonomy" id="87958"/>
    <lineage>
        <taxon>Eukaryota</taxon>
        <taxon>Metazoa</taxon>
        <taxon>Spiralia</taxon>
        <taxon>Lophotrochozoa</taxon>
        <taxon>Mollusca</taxon>
        <taxon>Gastropoda</taxon>
        <taxon>Patellogastropoda</taxon>
        <taxon>Patelloidea</taxon>
        <taxon>Patellidae</taxon>
        <taxon>Patella</taxon>
    </lineage>
</organism>
<dbReference type="AlphaFoldDB" id="A0AAN8IY06"/>
<name>A0AAN8IY06_PATCE</name>
<dbReference type="Gene3D" id="1.25.10.10">
    <property type="entry name" value="Leucine-rich Repeat Variant"/>
    <property type="match status" value="1"/>
</dbReference>
<feature type="domain" description="Protein kinase" evidence="8">
    <location>
        <begin position="513"/>
        <end position="785"/>
    </location>
</feature>
<evidence type="ECO:0000256" key="5">
    <source>
        <dbReference type="ARBA" id="ARBA00022840"/>
    </source>
</evidence>
<dbReference type="InterPro" id="IPR016024">
    <property type="entry name" value="ARM-type_fold"/>
</dbReference>
<evidence type="ECO:0000256" key="2">
    <source>
        <dbReference type="ARBA" id="ARBA00022679"/>
    </source>
</evidence>
<evidence type="ECO:0000259" key="8">
    <source>
        <dbReference type="PROSITE" id="PS50011"/>
    </source>
</evidence>
<dbReference type="Gene3D" id="1.10.510.10">
    <property type="entry name" value="Transferase(Phosphotransferase) domain 1"/>
    <property type="match status" value="1"/>
</dbReference>
<reference evidence="9 10" key="1">
    <citation type="submission" date="2024-01" db="EMBL/GenBank/DDBJ databases">
        <title>The genome of the rayed Mediterranean limpet Patella caerulea (Linnaeus, 1758).</title>
        <authorList>
            <person name="Anh-Thu Weber A."/>
            <person name="Halstead-Nussloch G."/>
        </authorList>
    </citation>
    <scope>NUCLEOTIDE SEQUENCE [LARGE SCALE GENOMIC DNA]</scope>
    <source>
        <strain evidence="9">AATW-2023a</strain>
        <tissue evidence="9">Whole specimen</tissue>
    </source>
</reference>
<comment type="caution">
    <text evidence="9">The sequence shown here is derived from an EMBL/GenBank/DDBJ whole genome shotgun (WGS) entry which is preliminary data.</text>
</comment>
<evidence type="ECO:0000256" key="4">
    <source>
        <dbReference type="ARBA" id="ARBA00022777"/>
    </source>
</evidence>
<dbReference type="SMART" id="SM00185">
    <property type="entry name" value="ARM"/>
    <property type="match status" value="3"/>
</dbReference>
<evidence type="ECO:0000313" key="10">
    <source>
        <dbReference type="Proteomes" id="UP001347796"/>
    </source>
</evidence>
<dbReference type="PROSITE" id="PS00107">
    <property type="entry name" value="PROTEIN_KINASE_ATP"/>
    <property type="match status" value="1"/>
</dbReference>
<dbReference type="PANTHER" id="PTHR43671:SF92">
    <property type="entry name" value="SERINE_THREONINE-PROTEIN KINASE NEK10"/>
    <property type="match status" value="1"/>
</dbReference>
<dbReference type="GO" id="GO:1902749">
    <property type="term" value="P:regulation of cell cycle G2/M phase transition"/>
    <property type="evidence" value="ECO:0007669"/>
    <property type="project" value="TreeGrafter"/>
</dbReference>
<keyword evidence="2" id="KW-0808">Transferase</keyword>
<feature type="region of interest" description="Disordered" evidence="7">
    <location>
        <begin position="1096"/>
        <end position="1117"/>
    </location>
</feature>
<comment type="similarity">
    <text evidence="1">Belongs to the protein kinase superfamily. NEK Ser/Thr protein kinase family. NIMA subfamily.</text>
</comment>
<evidence type="ECO:0000256" key="7">
    <source>
        <dbReference type="SAM" id="MobiDB-lite"/>
    </source>
</evidence>
<dbReference type="Pfam" id="PF00069">
    <property type="entry name" value="Pkinase"/>
    <property type="match status" value="1"/>
</dbReference>
<dbReference type="Proteomes" id="UP001347796">
    <property type="component" value="Unassembled WGS sequence"/>
</dbReference>
<evidence type="ECO:0000256" key="3">
    <source>
        <dbReference type="ARBA" id="ARBA00022741"/>
    </source>
</evidence>
<accession>A0AAN8IY06</accession>
<keyword evidence="3 6" id="KW-0547">Nucleotide-binding</keyword>
<dbReference type="PROSITE" id="PS50011">
    <property type="entry name" value="PROTEIN_KINASE_DOM"/>
    <property type="match status" value="1"/>
</dbReference>
<feature type="compositionally biased region" description="Basic and acidic residues" evidence="7">
    <location>
        <begin position="1"/>
        <end position="10"/>
    </location>
</feature>
<keyword evidence="10" id="KW-1185">Reference proteome</keyword>
<keyword evidence="5 6" id="KW-0067">ATP-binding</keyword>
<feature type="region of interest" description="Disordered" evidence="7">
    <location>
        <begin position="45"/>
        <end position="75"/>
    </location>
</feature>
<dbReference type="InterPro" id="IPR050660">
    <property type="entry name" value="NEK_Ser/Thr_kinase"/>
</dbReference>
<feature type="compositionally biased region" description="Basic residues" evidence="7">
    <location>
        <begin position="896"/>
        <end position="916"/>
    </location>
</feature>
<dbReference type="GO" id="GO:0004674">
    <property type="term" value="F:protein serine/threonine kinase activity"/>
    <property type="evidence" value="ECO:0007669"/>
    <property type="project" value="TreeGrafter"/>
</dbReference>
<evidence type="ECO:0000313" key="9">
    <source>
        <dbReference type="EMBL" id="KAK6166024.1"/>
    </source>
</evidence>
<dbReference type="InterPro" id="IPR000719">
    <property type="entry name" value="Prot_kinase_dom"/>
</dbReference>
<dbReference type="PROSITE" id="PS00109">
    <property type="entry name" value="PROTEIN_KINASE_TYR"/>
    <property type="match status" value="1"/>
</dbReference>
<protein>
    <recommendedName>
        <fullName evidence="8">Protein kinase domain-containing protein</fullName>
    </recommendedName>
</protein>
<feature type="compositionally biased region" description="Polar residues" evidence="7">
    <location>
        <begin position="56"/>
        <end position="75"/>
    </location>
</feature>
<dbReference type="InterPro" id="IPR008266">
    <property type="entry name" value="Tyr_kinase_AS"/>
</dbReference>
<keyword evidence="4" id="KW-0418">Kinase</keyword>
<evidence type="ECO:0000256" key="1">
    <source>
        <dbReference type="ARBA" id="ARBA00010886"/>
    </source>
</evidence>
<dbReference type="GO" id="GO:0005524">
    <property type="term" value="F:ATP binding"/>
    <property type="evidence" value="ECO:0007669"/>
    <property type="project" value="UniProtKB-UniRule"/>
</dbReference>
<evidence type="ECO:0000256" key="6">
    <source>
        <dbReference type="PROSITE-ProRule" id="PRU10141"/>
    </source>
</evidence>
<feature type="compositionally biased region" description="Polar residues" evidence="7">
    <location>
        <begin position="921"/>
        <end position="959"/>
    </location>
</feature>
<sequence>MPATERKTKSSDQTGKPIKRSDSVKELKELDRLLKLLTTTPTCSRQQLPAIDHGNGATTQQDEGQGIRSRSGSDQQTSQAVALHKFSLRYQNERNFSNHKHLETLQHIFTALTKHKLCCSDWLNSAPQETVLRVLICLRIMMRDCSFQTIFFELDGVKYLSDYFQRVTEVYLTDGVGQYVIDILKEMTNIFQKLSVVVEQRECLVQSKAHVALVQLLSANELLVLHCALHALIGLAQSPKPRYLIGELNSVEFLLRIIQEYDTVSKKLASNLLCLLCRDQASAEKIRDYDGIPVLLSQLNSENLNLLWHIVWCLAQLCEDSKTSTEIRLCGGIPLLLSLLHDRKFVPEKNDNNGGVASAGIHGRTPHVVDDQEELPYSLKSACCAALTELVLNDTNAEQIAQANGIYALGLLILPQDVSSREKKPVNKLQRNAFRTLRFLFSMERNRWLFKRLFPVELFELFIDVGHYNRDLSAYKPLVDMMNSLSKSKIDEIKDKIFETNQNRNPSKYIGEYSVFELLGSGAFGSVYKVKKTSAEQSSFLALKELNLQNPAFGKNSLEVETSVGEITNELQIMKEQLKHPNIVRYYKTFVEAERLYIVMDLIEGAPLLEHFNSLKEKKERFDESRVWNIFLQMVLALRYLHKEKDIVHRDLTPSNIMLDEHDKITITDFGLAKQKRNDCSKMTSVVGTILYSCPEIVQHKPYGEKADIWAFGCILYQLCTLEPPFFSANMLSLVTKIVEAKYEAIPKGDYSSRLINTVYSLIKVKPENRPDILEISAEVVDLILIHMDNLRTNQSSLEKKLDRERKRTQKHVIRSNQNMQKYLESEERYDRLLQQASSQLKDGDDNDVFKACSSSTDGLSTEGEDNADRGWTSDDESNPSSGSESRGSSAGSTRSRGRITRKPRLPLSHNNRKPHGRNEPLSQLILNIPSNAKSSRDSGLSSGDPSPNMNNSPSHQCTTEDILASPDVEYLLNSRPYLIRSQSSNDTSITPRSKFLEARSRSTATLSMSPNRLREINDPIVQMLVQLHKIIYITQLPPTLSPNYERRKIDQFKRALFSPHSNSINLKSELKKLMQGSPDMIDVLSVPGIMSHRPRSGGLERDILGSNSKQGASNYDPDYKEMGITYEQLNNLIEKTLNTSGYYSIGYQQREKTPPISPLTRRGVRNS</sequence>
<gene>
    <name evidence="9" type="ORF">SNE40_022813</name>
</gene>
<dbReference type="InterPro" id="IPR000225">
    <property type="entry name" value="Armadillo"/>
</dbReference>
<dbReference type="InterPro" id="IPR011009">
    <property type="entry name" value="Kinase-like_dom_sf"/>
</dbReference>
<feature type="binding site" evidence="6">
    <location>
        <position position="544"/>
    </location>
    <ligand>
        <name>ATP</name>
        <dbReference type="ChEBI" id="CHEBI:30616"/>
    </ligand>
</feature>
<proteinExistence type="inferred from homology"/>
<dbReference type="InterPro" id="IPR011989">
    <property type="entry name" value="ARM-like"/>
</dbReference>
<dbReference type="SUPFAM" id="SSF56112">
    <property type="entry name" value="Protein kinase-like (PK-like)"/>
    <property type="match status" value="1"/>
</dbReference>
<dbReference type="SUPFAM" id="SSF48371">
    <property type="entry name" value="ARM repeat"/>
    <property type="match status" value="1"/>
</dbReference>
<feature type="region of interest" description="Disordered" evidence="7">
    <location>
        <begin position="1"/>
        <end position="23"/>
    </location>
</feature>
<feature type="compositionally biased region" description="Low complexity" evidence="7">
    <location>
        <begin position="881"/>
        <end position="895"/>
    </location>
</feature>
<feature type="region of interest" description="Disordered" evidence="7">
    <location>
        <begin position="797"/>
        <end position="822"/>
    </location>
</feature>
<dbReference type="InterPro" id="IPR017441">
    <property type="entry name" value="Protein_kinase_ATP_BS"/>
</dbReference>
<dbReference type="EMBL" id="JAZGQO010000021">
    <property type="protein sequence ID" value="KAK6166024.1"/>
    <property type="molecule type" value="Genomic_DNA"/>
</dbReference>
<dbReference type="PANTHER" id="PTHR43671">
    <property type="entry name" value="SERINE/THREONINE-PROTEIN KINASE NEK"/>
    <property type="match status" value="1"/>
</dbReference>
<feature type="region of interest" description="Disordered" evidence="7">
    <location>
        <begin position="839"/>
        <end position="959"/>
    </location>
</feature>